<dbReference type="InterPro" id="IPR011009">
    <property type="entry name" value="Kinase-like_dom_sf"/>
</dbReference>
<sequence>MAKQYKLGKSGLLISLSAKPFAGGGEGNLYKITTPKKLRKYVAKLYHAHKLSPTREEKINYLAAYPPMELDENTGAHSSVVWVKEALYDRGKFVGFIMPYTDGEKLEILCTPKIPKKLRRDWARFDFKKSPQALDMRLKLSFNICAAIHQVHSMERYVLVDMKPDNIVIQTNGLVSIVDTDSVEVVEAGKSLFDAPVATPEYTPPEHYRTLDYDPTEREAWDRFGLGVILYKLLFGIHPFAASSGAPYEQLTTLHDKIKHGLFVHHPAKKSSFSIIPPPHKAFYKLDESLQDLFFRCFIDGGEDPDLRPSAEEWCATILLTLDDERAYKRYGHILGGGLHSTKPRFALPSSRIDLPSYSVAATRLVELNNNNDLPKQKTILPSKQELKDFQVKRLKWGKMLALCIFVGLVSFIGTILAGIGLVGFLVYRAHKTFKKDQTYRNAQRVRKSLAVTQKKYYTKLYKIGQSRKSFKRRVRRIVPKIARLTKEVKGKVEGLKKYLKEQDHRVKELETKALEQYESLNQKYVKKAIGHRVIARVEDGNYSNLAKIRIAIHTAHKKAVDELVKERPVKENHPFMKEGKIAINSLMQNKQTKISDLIGVKVMALNNEKEAKIKLLYQGVREDTFIENHLDRLWKGKRTISDAAKEELKEAFEELKFTSILKIYNVNTRTGEVTLKDGRKFNTKQFRDSKLILTNLKYWHDETKHQLNALDKKRALLKKTYRQKISVLENEKRMELKSLDRFKREELAKVKIETQKIVLGAPFTNLQAQYETMTDYVTELETAYEKEEELVLNDYRSMYESIVKDCEERANRVANEVEEIEEALQQYNKKINHPKVQKSYRELEEDLAEMKQLLPELNAKAFEARRYKEITFSNYLRKLTQD</sequence>
<gene>
    <name evidence="4" type="ORF">HELGO_WM25593</name>
</gene>
<dbReference type="EMBL" id="CACVAQ010000519">
    <property type="protein sequence ID" value="CAA6829803.1"/>
    <property type="molecule type" value="Genomic_DNA"/>
</dbReference>
<keyword evidence="2" id="KW-0812">Transmembrane</keyword>
<organism evidence="4">
    <name type="scientific">uncultured Aureispira sp</name>
    <dbReference type="NCBI Taxonomy" id="1331704"/>
    <lineage>
        <taxon>Bacteria</taxon>
        <taxon>Pseudomonadati</taxon>
        <taxon>Bacteroidota</taxon>
        <taxon>Saprospiria</taxon>
        <taxon>Saprospirales</taxon>
        <taxon>Saprospiraceae</taxon>
        <taxon>Aureispira</taxon>
        <taxon>environmental samples</taxon>
    </lineage>
</organism>
<evidence type="ECO:0000313" key="4">
    <source>
        <dbReference type="EMBL" id="CAA6829803.1"/>
    </source>
</evidence>
<dbReference type="SMART" id="SM00220">
    <property type="entry name" value="S_TKc"/>
    <property type="match status" value="1"/>
</dbReference>
<dbReference type="Gene3D" id="1.10.510.10">
    <property type="entry name" value="Transferase(Phosphotransferase) domain 1"/>
    <property type="match status" value="1"/>
</dbReference>
<evidence type="ECO:0000259" key="3">
    <source>
        <dbReference type="PROSITE" id="PS50011"/>
    </source>
</evidence>
<keyword evidence="4" id="KW-0808">Transferase</keyword>
<keyword evidence="2" id="KW-0472">Membrane</keyword>
<dbReference type="Pfam" id="PF00069">
    <property type="entry name" value="Pkinase"/>
    <property type="match status" value="1"/>
</dbReference>
<accession>A0A6S6UMZ3</accession>
<feature type="transmembrane region" description="Helical" evidence="2">
    <location>
        <begin position="400"/>
        <end position="428"/>
    </location>
</feature>
<feature type="coiled-coil region" evidence="1">
    <location>
        <begin position="804"/>
        <end position="861"/>
    </location>
</feature>
<evidence type="ECO:0000256" key="2">
    <source>
        <dbReference type="SAM" id="Phobius"/>
    </source>
</evidence>
<dbReference type="SUPFAM" id="SSF56112">
    <property type="entry name" value="Protein kinase-like (PK-like)"/>
    <property type="match status" value="1"/>
</dbReference>
<dbReference type="AlphaFoldDB" id="A0A6S6UMZ3"/>
<dbReference type="PROSITE" id="PS50011">
    <property type="entry name" value="PROTEIN_KINASE_DOM"/>
    <property type="match status" value="1"/>
</dbReference>
<keyword evidence="1" id="KW-0175">Coiled coil</keyword>
<dbReference type="GO" id="GO:0005524">
    <property type="term" value="F:ATP binding"/>
    <property type="evidence" value="ECO:0007669"/>
    <property type="project" value="InterPro"/>
</dbReference>
<dbReference type="PANTHER" id="PTHR44167">
    <property type="entry name" value="OVARIAN-SPECIFIC SERINE/THREONINE-PROTEIN KINASE LOK-RELATED"/>
    <property type="match status" value="1"/>
</dbReference>
<proteinExistence type="predicted"/>
<reference evidence="4" key="1">
    <citation type="submission" date="2020-01" db="EMBL/GenBank/DDBJ databases">
        <authorList>
            <person name="Meier V. D."/>
            <person name="Meier V D."/>
        </authorList>
    </citation>
    <scope>NUCLEOTIDE SEQUENCE</scope>
    <source>
        <strain evidence="4">HLG_WM_MAG_10</strain>
    </source>
</reference>
<feature type="domain" description="Protein kinase" evidence="3">
    <location>
        <begin position="15"/>
        <end position="320"/>
    </location>
</feature>
<evidence type="ECO:0000256" key="1">
    <source>
        <dbReference type="SAM" id="Coils"/>
    </source>
</evidence>
<keyword evidence="4" id="KW-0418">Kinase</keyword>
<name>A0A6S6UMZ3_9BACT</name>
<dbReference type="GO" id="GO:0004674">
    <property type="term" value="F:protein serine/threonine kinase activity"/>
    <property type="evidence" value="ECO:0007669"/>
    <property type="project" value="UniProtKB-KW"/>
</dbReference>
<keyword evidence="4" id="KW-0723">Serine/threonine-protein kinase</keyword>
<keyword evidence="2" id="KW-1133">Transmembrane helix</keyword>
<dbReference type="InterPro" id="IPR000719">
    <property type="entry name" value="Prot_kinase_dom"/>
</dbReference>
<dbReference type="PANTHER" id="PTHR44167:SF24">
    <property type="entry name" value="SERINE_THREONINE-PROTEIN KINASE CHK2"/>
    <property type="match status" value="1"/>
</dbReference>
<protein>
    <submittedName>
        <fullName evidence="4">Serine/threonine protein kinase</fullName>
    </submittedName>
</protein>